<name>A0A2P2ND64_RHIMU</name>
<protein>
    <submittedName>
        <fullName evidence="2">Uncharacterized protein</fullName>
    </submittedName>
</protein>
<dbReference type="AlphaFoldDB" id="A0A2P2ND64"/>
<accession>A0A2P2ND64</accession>
<evidence type="ECO:0000256" key="1">
    <source>
        <dbReference type="SAM" id="MobiDB-lite"/>
    </source>
</evidence>
<dbReference type="EMBL" id="GGEC01059939">
    <property type="protein sequence ID" value="MBX40423.1"/>
    <property type="molecule type" value="Transcribed_RNA"/>
</dbReference>
<evidence type="ECO:0000313" key="2">
    <source>
        <dbReference type="EMBL" id="MBX40423.1"/>
    </source>
</evidence>
<reference evidence="2" key="1">
    <citation type="submission" date="2018-02" db="EMBL/GenBank/DDBJ databases">
        <title>Rhizophora mucronata_Transcriptome.</title>
        <authorList>
            <person name="Meera S.P."/>
            <person name="Sreeshan A."/>
            <person name="Augustine A."/>
        </authorList>
    </citation>
    <scope>NUCLEOTIDE SEQUENCE</scope>
    <source>
        <tissue evidence="2">Leaf</tissue>
    </source>
</reference>
<feature type="region of interest" description="Disordered" evidence="1">
    <location>
        <begin position="1"/>
        <end position="26"/>
    </location>
</feature>
<feature type="compositionally biased region" description="Basic and acidic residues" evidence="1">
    <location>
        <begin position="17"/>
        <end position="26"/>
    </location>
</feature>
<organism evidence="2">
    <name type="scientific">Rhizophora mucronata</name>
    <name type="common">Asiatic mangrove</name>
    <dbReference type="NCBI Taxonomy" id="61149"/>
    <lineage>
        <taxon>Eukaryota</taxon>
        <taxon>Viridiplantae</taxon>
        <taxon>Streptophyta</taxon>
        <taxon>Embryophyta</taxon>
        <taxon>Tracheophyta</taxon>
        <taxon>Spermatophyta</taxon>
        <taxon>Magnoliopsida</taxon>
        <taxon>eudicotyledons</taxon>
        <taxon>Gunneridae</taxon>
        <taxon>Pentapetalae</taxon>
        <taxon>rosids</taxon>
        <taxon>fabids</taxon>
        <taxon>Malpighiales</taxon>
        <taxon>Rhizophoraceae</taxon>
        <taxon>Rhizophora</taxon>
    </lineage>
</organism>
<proteinExistence type="predicted"/>
<sequence>MLKCHLLSSPGSNTSGRLDDQRRGKT</sequence>